<dbReference type="PROSITE" id="PS00109">
    <property type="entry name" value="PROTEIN_KINASE_TYR"/>
    <property type="match status" value="1"/>
</dbReference>
<comment type="caution">
    <text evidence="3">The sequence shown here is derived from an EMBL/GenBank/DDBJ whole genome shotgun (WGS) entry which is preliminary data.</text>
</comment>
<feature type="compositionally biased region" description="Polar residues" evidence="1">
    <location>
        <begin position="1"/>
        <end position="18"/>
    </location>
</feature>
<dbReference type="AlphaFoldDB" id="A0A8H3E486"/>
<name>A0A8H3E486_9AGAM</name>
<dbReference type="Proteomes" id="UP000663827">
    <property type="component" value="Unassembled WGS sequence"/>
</dbReference>
<organism evidence="3 4">
    <name type="scientific">Rhizoctonia solani</name>
    <dbReference type="NCBI Taxonomy" id="456999"/>
    <lineage>
        <taxon>Eukaryota</taxon>
        <taxon>Fungi</taxon>
        <taxon>Dikarya</taxon>
        <taxon>Basidiomycota</taxon>
        <taxon>Agaricomycotina</taxon>
        <taxon>Agaricomycetes</taxon>
        <taxon>Cantharellales</taxon>
        <taxon>Ceratobasidiaceae</taxon>
        <taxon>Rhizoctonia</taxon>
    </lineage>
</organism>
<proteinExistence type="predicted"/>
<feature type="domain" description="Fungal-type protein kinase" evidence="2">
    <location>
        <begin position="50"/>
        <end position="505"/>
    </location>
</feature>
<dbReference type="EMBL" id="CAJNJQ010003110">
    <property type="protein sequence ID" value="CAE7191954.1"/>
    <property type="molecule type" value="Genomic_DNA"/>
</dbReference>
<dbReference type="Pfam" id="PF17667">
    <property type="entry name" value="Pkinase_fungal"/>
    <property type="match status" value="1"/>
</dbReference>
<dbReference type="PANTHER" id="PTHR38248:SF2">
    <property type="entry name" value="FUNK1 11"/>
    <property type="match status" value="1"/>
</dbReference>
<sequence length="617" mass="69410">MPSTRSTRSNTGLTNTSKPPMPAKRSKPSFIDNSKYSIPSDRAETELIKPDLVLFEVEEKHKHWEHVRLPIEVKKLPGHQKAAMKQLSRYARALFAHQIHRHHLYAMMVCGTEATFVRFDRAGILYSSRIDILKKPKAFTEAFASLLLLDRTDQGYNPAFTCEMNEQGRLAYSVDLPASAFATQEPTTESTTSEENNTRRFEVAETLCHRKSICGRATIVLRIRTKDNREEYILKIMWRDPERDSEGEVLRQVKGKFGVAQYVWHRDACGKCRCSKKATGPWGCFECVAETPQLEELEICEQMANIRISVPPEAEAGEKEVELTVVDTTTYRRTSQRRPHRICAFLVISSKGVPLEQAKSQKEFMQAVLDAILGYWGLFNAGILHRDISEGNVLILRSGDKSADPEASDQTLTESEKKLRKVLKGRGRVSTGMLTDLDLHAKIVATPGETTAGNGSNPPKDNRLIDFRTGTLAFMSIRVVQVKAGERYYHTFLDDIESFFWLVLWSAAAHLDPGERPTAAAQKILDHLTDHDPDSMALKKKALLGDCTDGGLEMRDNLTAFSNPWASHPLFSDVILKFGALAHKYHKGVRKRKVLLPANVFPAVVGIFQKALSKYPD</sequence>
<dbReference type="InterPro" id="IPR040976">
    <property type="entry name" value="Pkinase_fungal"/>
</dbReference>
<evidence type="ECO:0000313" key="3">
    <source>
        <dbReference type="EMBL" id="CAE7191954.1"/>
    </source>
</evidence>
<gene>
    <name evidence="3" type="ORF">RDB_LOCUS128984</name>
</gene>
<reference evidence="3" key="1">
    <citation type="submission" date="2021-01" db="EMBL/GenBank/DDBJ databases">
        <authorList>
            <person name="Kaushik A."/>
        </authorList>
    </citation>
    <scope>NUCLEOTIDE SEQUENCE</scope>
    <source>
        <strain evidence="3">AG5</strain>
    </source>
</reference>
<protein>
    <recommendedName>
        <fullName evidence="2">Fungal-type protein kinase domain-containing protein</fullName>
    </recommendedName>
</protein>
<evidence type="ECO:0000259" key="2">
    <source>
        <dbReference type="Pfam" id="PF17667"/>
    </source>
</evidence>
<dbReference type="PANTHER" id="PTHR38248">
    <property type="entry name" value="FUNK1 6"/>
    <property type="match status" value="1"/>
</dbReference>
<feature type="region of interest" description="Disordered" evidence="1">
    <location>
        <begin position="1"/>
        <end position="36"/>
    </location>
</feature>
<dbReference type="InterPro" id="IPR011009">
    <property type="entry name" value="Kinase-like_dom_sf"/>
</dbReference>
<accession>A0A8H3E486</accession>
<dbReference type="Gene3D" id="1.10.510.10">
    <property type="entry name" value="Transferase(Phosphotransferase) domain 1"/>
    <property type="match status" value="1"/>
</dbReference>
<dbReference type="SUPFAM" id="SSF56112">
    <property type="entry name" value="Protein kinase-like (PK-like)"/>
    <property type="match status" value="1"/>
</dbReference>
<evidence type="ECO:0000313" key="4">
    <source>
        <dbReference type="Proteomes" id="UP000663827"/>
    </source>
</evidence>
<dbReference type="GO" id="GO:0004672">
    <property type="term" value="F:protein kinase activity"/>
    <property type="evidence" value="ECO:0007669"/>
    <property type="project" value="InterPro"/>
</dbReference>
<dbReference type="InterPro" id="IPR008266">
    <property type="entry name" value="Tyr_kinase_AS"/>
</dbReference>
<evidence type="ECO:0000256" key="1">
    <source>
        <dbReference type="SAM" id="MobiDB-lite"/>
    </source>
</evidence>